<protein>
    <submittedName>
        <fullName evidence="2">Glycosyl hydrolase family 31 family protein</fullName>
    </submittedName>
</protein>
<reference evidence="2 3" key="1">
    <citation type="journal article" date="2015" name="Proc. Natl. Acad. Sci. U.S.A.">
        <title>The resurrection genome of Boea hygrometrica: A blueprint for survival of dehydration.</title>
        <authorList>
            <person name="Xiao L."/>
            <person name="Yang G."/>
            <person name="Zhang L."/>
            <person name="Yang X."/>
            <person name="Zhao S."/>
            <person name="Ji Z."/>
            <person name="Zhou Q."/>
            <person name="Hu M."/>
            <person name="Wang Y."/>
            <person name="Chen M."/>
            <person name="Xu Y."/>
            <person name="Jin H."/>
            <person name="Xiao X."/>
            <person name="Hu G."/>
            <person name="Bao F."/>
            <person name="Hu Y."/>
            <person name="Wan P."/>
            <person name="Li L."/>
            <person name="Deng X."/>
            <person name="Kuang T."/>
            <person name="Xiang C."/>
            <person name="Zhu J.K."/>
            <person name="Oliver M.J."/>
            <person name="He Y."/>
        </authorList>
    </citation>
    <scope>NUCLEOTIDE SEQUENCE [LARGE SCALE GENOMIC DNA]</scope>
    <source>
        <strain evidence="3">cv. XS01</strain>
    </source>
</reference>
<dbReference type="Proteomes" id="UP000250235">
    <property type="component" value="Unassembled WGS sequence"/>
</dbReference>
<dbReference type="AlphaFoldDB" id="A0A2Z7D0V4"/>
<feature type="region of interest" description="Disordered" evidence="1">
    <location>
        <begin position="1"/>
        <end position="27"/>
    </location>
</feature>
<keyword evidence="3" id="KW-1185">Reference proteome</keyword>
<proteinExistence type="predicted"/>
<gene>
    <name evidence="2" type="ORF">F511_14173</name>
</gene>
<evidence type="ECO:0000256" key="1">
    <source>
        <dbReference type="SAM" id="MobiDB-lite"/>
    </source>
</evidence>
<keyword evidence="2" id="KW-0378">Hydrolase</keyword>
<evidence type="ECO:0000313" key="3">
    <source>
        <dbReference type="Proteomes" id="UP000250235"/>
    </source>
</evidence>
<dbReference type="GO" id="GO:0016787">
    <property type="term" value="F:hydrolase activity"/>
    <property type="evidence" value="ECO:0007669"/>
    <property type="project" value="UniProtKB-KW"/>
</dbReference>
<name>A0A2Z7D0V4_9LAMI</name>
<feature type="compositionally biased region" description="Basic and acidic residues" evidence="1">
    <location>
        <begin position="1"/>
        <end position="10"/>
    </location>
</feature>
<sequence>MPPRRARDQQNDDAPPPPSPPQLTPYERDSVDMLAGIIRMLESSACTSIQLGQFRTVLIPRSDRTPQLRSSSHIWSPIQFLHSDQTPTLLYLRHEDTTQPTHQLITTSTDHATRQITLTEQISCNYHLSLSSSACVLITAQSIQLTMLYSAYNGQCSSQSDTAILSKLYISISLRPGR</sequence>
<evidence type="ECO:0000313" key="2">
    <source>
        <dbReference type="EMBL" id="KZV50529.1"/>
    </source>
</evidence>
<accession>A0A2Z7D0V4</accession>
<dbReference type="EMBL" id="KQ992388">
    <property type="protein sequence ID" value="KZV50529.1"/>
    <property type="molecule type" value="Genomic_DNA"/>
</dbReference>
<feature type="compositionally biased region" description="Pro residues" evidence="1">
    <location>
        <begin position="14"/>
        <end position="23"/>
    </location>
</feature>
<organism evidence="2 3">
    <name type="scientific">Dorcoceras hygrometricum</name>
    <dbReference type="NCBI Taxonomy" id="472368"/>
    <lineage>
        <taxon>Eukaryota</taxon>
        <taxon>Viridiplantae</taxon>
        <taxon>Streptophyta</taxon>
        <taxon>Embryophyta</taxon>
        <taxon>Tracheophyta</taxon>
        <taxon>Spermatophyta</taxon>
        <taxon>Magnoliopsida</taxon>
        <taxon>eudicotyledons</taxon>
        <taxon>Gunneridae</taxon>
        <taxon>Pentapetalae</taxon>
        <taxon>asterids</taxon>
        <taxon>lamiids</taxon>
        <taxon>Lamiales</taxon>
        <taxon>Gesneriaceae</taxon>
        <taxon>Didymocarpoideae</taxon>
        <taxon>Trichosporeae</taxon>
        <taxon>Loxocarpinae</taxon>
        <taxon>Dorcoceras</taxon>
    </lineage>
</organism>